<dbReference type="EMBL" id="JAUSWH010000002">
    <property type="protein sequence ID" value="MDQ0454666.1"/>
    <property type="molecule type" value="Genomic_DNA"/>
</dbReference>
<gene>
    <name evidence="1" type="ORF">QO005_000993</name>
</gene>
<dbReference type="RefSeq" id="WP_307156871.1">
    <property type="nucleotide sequence ID" value="NZ_JAUSWH010000002.1"/>
</dbReference>
<evidence type="ECO:0008006" key="3">
    <source>
        <dbReference type="Google" id="ProtNLM"/>
    </source>
</evidence>
<evidence type="ECO:0000313" key="1">
    <source>
        <dbReference type="EMBL" id="MDQ0454666.1"/>
    </source>
</evidence>
<evidence type="ECO:0000313" key="2">
    <source>
        <dbReference type="Proteomes" id="UP001235269"/>
    </source>
</evidence>
<organism evidence="1 2">
    <name type="scientific">Rhizobium paknamense</name>
    <dbReference type="NCBI Taxonomy" id="1206817"/>
    <lineage>
        <taxon>Bacteria</taxon>
        <taxon>Pseudomonadati</taxon>
        <taxon>Pseudomonadota</taxon>
        <taxon>Alphaproteobacteria</taxon>
        <taxon>Hyphomicrobiales</taxon>
        <taxon>Rhizobiaceae</taxon>
        <taxon>Rhizobium/Agrobacterium group</taxon>
        <taxon>Rhizobium</taxon>
    </lineage>
</organism>
<reference evidence="1 2" key="1">
    <citation type="submission" date="2023-07" db="EMBL/GenBank/DDBJ databases">
        <title>Genomic Encyclopedia of Type Strains, Phase IV (KMG-IV): sequencing the most valuable type-strain genomes for metagenomic binning, comparative biology and taxonomic classification.</title>
        <authorList>
            <person name="Goeker M."/>
        </authorList>
    </citation>
    <scope>NUCLEOTIDE SEQUENCE [LARGE SCALE GENOMIC DNA]</scope>
    <source>
        <strain evidence="1 2">DSM 100301</strain>
    </source>
</reference>
<proteinExistence type="predicted"/>
<comment type="caution">
    <text evidence="1">The sequence shown here is derived from an EMBL/GenBank/DDBJ whole genome shotgun (WGS) entry which is preliminary data.</text>
</comment>
<dbReference type="Proteomes" id="UP001235269">
    <property type="component" value="Unassembled WGS sequence"/>
</dbReference>
<accession>A0ABU0I8V5</accession>
<dbReference type="SUPFAM" id="SSF49478">
    <property type="entry name" value="Cna protein B-type domain"/>
    <property type="match status" value="1"/>
</dbReference>
<name>A0ABU0I8V5_9HYPH</name>
<sequence>MIVCHTNGTIFNVLSDPIPEGMAEHLSQQGISFIEVESTESAQHVCAHYHVFEGCLNPLQEMDLPAAITLQPGGTTVFDGLPDPCTVAIDDEAQTVSGGHLEFEAADAGTYLLVFTASGYRPRTVEVTVDEAAA</sequence>
<protein>
    <recommendedName>
        <fullName evidence="3">Carboxypeptidase regulatory-like domain-containing protein</fullName>
    </recommendedName>
</protein>
<keyword evidence="2" id="KW-1185">Reference proteome</keyword>